<evidence type="ECO:0000313" key="5">
    <source>
        <dbReference type="Proteomes" id="UP001595766"/>
    </source>
</evidence>
<sequence>MTSRIPFLDLGRFSDDVKKDLVQKFKQILNKGIFSGSDEVFLLEKQLGEYLGAPYVVSCANGTDALEIALRAMEIGIGDEVIVPAMSWVSTAEVVHLVGAKPVYVDTDGDGLLDLKLLDRAYTPMTKAIIPVHLYGKMVDMDPLMLWARSHNCKVIEDAAQAFGAFQERISAGMYGDIGCFSFYPSKNLGALGEAGAMVCKDASVAEKLKMLINHGQIHRDQHIMIGRNSRIDTLQAGFLNIMLPYFDDWQSKRKLLAQIYKSQLGDLNWLKLPNDLKSTSHSIHLFVIKTVFRDQLKAFLHENHIDTAIHYPLPIPYLKPYKVTCEFPKSLKISKEILSLPLNPWLSEEEVLRICEVIKKFKV</sequence>
<dbReference type="PIRSF" id="PIRSF000390">
    <property type="entry name" value="PLP_StrS"/>
    <property type="match status" value="1"/>
</dbReference>
<evidence type="ECO:0000256" key="2">
    <source>
        <dbReference type="ARBA" id="ARBA00037999"/>
    </source>
</evidence>
<comment type="caution">
    <text evidence="4">The sequence shown here is derived from an EMBL/GenBank/DDBJ whole genome shotgun (WGS) entry which is preliminary data.</text>
</comment>
<protein>
    <submittedName>
        <fullName evidence="4">DegT/DnrJ/EryC1/StrS family aminotransferase</fullName>
    </submittedName>
</protein>
<accession>A0ABV8ELI0</accession>
<dbReference type="InterPro" id="IPR000653">
    <property type="entry name" value="DegT/StrS_aminotransferase"/>
</dbReference>
<dbReference type="InterPro" id="IPR015422">
    <property type="entry name" value="PyrdxlP-dep_Trfase_small"/>
</dbReference>
<dbReference type="PANTHER" id="PTHR30244:SF36">
    <property type="entry name" value="3-OXO-GLUCOSE-6-PHOSPHATE:GLUTAMATE AMINOTRANSFERASE"/>
    <property type="match status" value="1"/>
</dbReference>
<keyword evidence="5" id="KW-1185">Reference proteome</keyword>
<evidence type="ECO:0000256" key="1">
    <source>
        <dbReference type="ARBA" id="ARBA00022898"/>
    </source>
</evidence>
<gene>
    <name evidence="4" type="ORF">ACFOUP_07430</name>
</gene>
<dbReference type="PANTHER" id="PTHR30244">
    <property type="entry name" value="TRANSAMINASE"/>
    <property type="match status" value="1"/>
</dbReference>
<dbReference type="EMBL" id="JBHSAV010000023">
    <property type="protein sequence ID" value="MFC3976203.1"/>
    <property type="molecule type" value="Genomic_DNA"/>
</dbReference>
<evidence type="ECO:0000256" key="3">
    <source>
        <dbReference type="RuleBase" id="RU004508"/>
    </source>
</evidence>
<dbReference type="Gene3D" id="3.90.1150.10">
    <property type="entry name" value="Aspartate Aminotransferase, domain 1"/>
    <property type="match status" value="1"/>
</dbReference>
<dbReference type="SUPFAM" id="SSF53383">
    <property type="entry name" value="PLP-dependent transferases"/>
    <property type="match status" value="1"/>
</dbReference>
<keyword evidence="4" id="KW-0808">Transferase</keyword>
<name>A0ABV8ELI0_9BACT</name>
<dbReference type="Proteomes" id="UP001595766">
    <property type="component" value="Unassembled WGS sequence"/>
</dbReference>
<dbReference type="CDD" id="cd00616">
    <property type="entry name" value="AHBA_syn"/>
    <property type="match status" value="1"/>
</dbReference>
<dbReference type="GO" id="GO:0008483">
    <property type="term" value="F:transaminase activity"/>
    <property type="evidence" value="ECO:0007669"/>
    <property type="project" value="UniProtKB-KW"/>
</dbReference>
<dbReference type="RefSeq" id="WP_241290782.1">
    <property type="nucleotide sequence ID" value="NZ_JAKZGR010000001.1"/>
</dbReference>
<keyword evidence="1 3" id="KW-0663">Pyridoxal phosphate</keyword>
<dbReference type="Pfam" id="PF01041">
    <property type="entry name" value="DegT_DnrJ_EryC1"/>
    <property type="match status" value="1"/>
</dbReference>
<comment type="similarity">
    <text evidence="2 3">Belongs to the DegT/DnrJ/EryC1 family.</text>
</comment>
<proteinExistence type="inferred from homology"/>
<evidence type="ECO:0000313" key="4">
    <source>
        <dbReference type="EMBL" id="MFC3976203.1"/>
    </source>
</evidence>
<dbReference type="Gene3D" id="3.40.640.10">
    <property type="entry name" value="Type I PLP-dependent aspartate aminotransferase-like (Major domain)"/>
    <property type="match status" value="1"/>
</dbReference>
<reference evidence="5" key="1">
    <citation type="journal article" date="2019" name="Int. J. Syst. Evol. Microbiol.">
        <title>The Global Catalogue of Microorganisms (GCM) 10K type strain sequencing project: providing services to taxonomists for standard genome sequencing and annotation.</title>
        <authorList>
            <consortium name="The Broad Institute Genomics Platform"/>
            <consortium name="The Broad Institute Genome Sequencing Center for Infectious Disease"/>
            <person name="Wu L."/>
            <person name="Ma J."/>
        </authorList>
    </citation>
    <scope>NUCLEOTIDE SEQUENCE [LARGE SCALE GENOMIC DNA]</scope>
    <source>
        <strain evidence="5">CECT 8551</strain>
    </source>
</reference>
<keyword evidence="4" id="KW-0032">Aminotransferase</keyword>
<dbReference type="InterPro" id="IPR015421">
    <property type="entry name" value="PyrdxlP-dep_Trfase_major"/>
</dbReference>
<organism evidence="4 5">
    <name type="scientific">Belliella kenyensis</name>
    <dbReference type="NCBI Taxonomy" id="1472724"/>
    <lineage>
        <taxon>Bacteria</taxon>
        <taxon>Pseudomonadati</taxon>
        <taxon>Bacteroidota</taxon>
        <taxon>Cytophagia</taxon>
        <taxon>Cytophagales</taxon>
        <taxon>Cyclobacteriaceae</taxon>
        <taxon>Belliella</taxon>
    </lineage>
</organism>
<dbReference type="InterPro" id="IPR015424">
    <property type="entry name" value="PyrdxlP-dep_Trfase"/>
</dbReference>